<organism evidence="7 8">
    <name type="scientific">Linum tenue</name>
    <dbReference type="NCBI Taxonomy" id="586396"/>
    <lineage>
        <taxon>Eukaryota</taxon>
        <taxon>Viridiplantae</taxon>
        <taxon>Streptophyta</taxon>
        <taxon>Embryophyta</taxon>
        <taxon>Tracheophyta</taxon>
        <taxon>Spermatophyta</taxon>
        <taxon>Magnoliopsida</taxon>
        <taxon>eudicotyledons</taxon>
        <taxon>Gunneridae</taxon>
        <taxon>Pentapetalae</taxon>
        <taxon>rosids</taxon>
        <taxon>fabids</taxon>
        <taxon>Malpighiales</taxon>
        <taxon>Linaceae</taxon>
        <taxon>Linum</taxon>
    </lineage>
</organism>
<dbReference type="InterPro" id="IPR001906">
    <property type="entry name" value="Terpene_synth_N"/>
</dbReference>
<comment type="cofactor">
    <cofactor evidence="1">
        <name>Mg(2+)</name>
        <dbReference type="ChEBI" id="CHEBI:18420"/>
    </cofactor>
</comment>
<dbReference type="SFLD" id="SFLDG01019">
    <property type="entry name" value="Terpene_Cyclase_Like_1_C_Termi"/>
    <property type="match status" value="1"/>
</dbReference>
<dbReference type="AlphaFoldDB" id="A0AAV0JEV2"/>
<comment type="caution">
    <text evidence="7">The sequence shown here is derived from an EMBL/GenBank/DDBJ whole genome shotgun (WGS) entry which is preliminary data.</text>
</comment>
<evidence type="ECO:0000259" key="5">
    <source>
        <dbReference type="Pfam" id="PF01397"/>
    </source>
</evidence>
<dbReference type="SUPFAM" id="SSF48239">
    <property type="entry name" value="Terpenoid cyclases/Protein prenyltransferases"/>
    <property type="match status" value="1"/>
</dbReference>
<dbReference type="InterPro" id="IPR008930">
    <property type="entry name" value="Terpenoid_cyclase/PrenylTrfase"/>
</dbReference>
<dbReference type="SFLD" id="SFLDS00005">
    <property type="entry name" value="Isoprenoid_Synthase_Type_I"/>
    <property type="match status" value="1"/>
</dbReference>
<dbReference type="InterPro" id="IPR008949">
    <property type="entry name" value="Isoprenoid_synthase_dom_sf"/>
</dbReference>
<feature type="domain" description="Terpene synthase metal-binding" evidence="6">
    <location>
        <begin position="293"/>
        <end position="534"/>
    </location>
</feature>
<dbReference type="FunFam" id="1.10.600.10:FF:000007">
    <property type="entry name" value="Isoprene synthase, chloroplastic"/>
    <property type="match status" value="1"/>
</dbReference>
<dbReference type="Pfam" id="PF01397">
    <property type="entry name" value="Terpene_synth"/>
    <property type="match status" value="1"/>
</dbReference>
<evidence type="ECO:0000256" key="2">
    <source>
        <dbReference type="ARBA" id="ARBA00022723"/>
    </source>
</evidence>
<evidence type="ECO:0000256" key="1">
    <source>
        <dbReference type="ARBA" id="ARBA00001946"/>
    </source>
</evidence>
<dbReference type="Gene3D" id="1.50.10.130">
    <property type="entry name" value="Terpene synthase, N-terminal domain"/>
    <property type="match status" value="1"/>
</dbReference>
<dbReference type="InterPro" id="IPR005630">
    <property type="entry name" value="Terpene_synthase_metal-bd"/>
</dbReference>
<evidence type="ECO:0000313" key="7">
    <source>
        <dbReference type="EMBL" id="CAI0408458.1"/>
    </source>
</evidence>
<gene>
    <name evidence="7" type="ORF">LITE_LOCUS13963</name>
</gene>
<accession>A0AAV0JEV2</accession>
<dbReference type="Pfam" id="PF03936">
    <property type="entry name" value="Terpene_synth_C"/>
    <property type="match status" value="1"/>
</dbReference>
<keyword evidence="2" id="KW-0479">Metal-binding</keyword>
<keyword evidence="3" id="KW-0460">Magnesium</keyword>
<feature type="domain" description="Terpene synthase N-terminal" evidence="5">
    <location>
        <begin position="38"/>
        <end position="217"/>
    </location>
</feature>
<keyword evidence="4" id="KW-0456">Lyase</keyword>
<dbReference type="GO" id="GO:0016102">
    <property type="term" value="P:diterpenoid biosynthetic process"/>
    <property type="evidence" value="ECO:0007669"/>
    <property type="project" value="InterPro"/>
</dbReference>
<dbReference type="SUPFAM" id="SSF48576">
    <property type="entry name" value="Terpenoid synthases"/>
    <property type="match status" value="1"/>
</dbReference>
<evidence type="ECO:0000256" key="4">
    <source>
        <dbReference type="ARBA" id="ARBA00023239"/>
    </source>
</evidence>
<proteinExistence type="predicted"/>
<dbReference type="Gene3D" id="1.10.600.10">
    <property type="entry name" value="Farnesyl Diphosphate Synthase"/>
    <property type="match status" value="1"/>
</dbReference>
<evidence type="ECO:0000259" key="6">
    <source>
        <dbReference type="Pfam" id="PF03936"/>
    </source>
</evidence>
<keyword evidence="8" id="KW-1185">Reference proteome</keyword>
<reference evidence="7" key="1">
    <citation type="submission" date="2022-08" db="EMBL/GenBank/DDBJ databases">
        <authorList>
            <person name="Gutierrez-Valencia J."/>
        </authorList>
    </citation>
    <scope>NUCLEOTIDE SEQUENCE</scope>
</reference>
<dbReference type="InterPro" id="IPR034741">
    <property type="entry name" value="Terpene_cyclase-like_1_C"/>
</dbReference>
<dbReference type="Proteomes" id="UP001154282">
    <property type="component" value="Unassembled WGS sequence"/>
</dbReference>
<dbReference type="PANTHER" id="PTHR31225:SF221">
    <property type="entry name" value="(-)-GERMACRENE D SYNTHASE"/>
    <property type="match status" value="1"/>
</dbReference>
<sequence length="591" mass="66749">MAGGQSNVLVKAHGSPCTCKQAAAVQDRMQSAVFHRSLWGDHFLAAAANTDLQENRAGDHELGDYEVMKEEVRRMVTAGVDNDKDKVAIIQKLELVDEIQRLGVGYHFEAEIEEALGTVYVLGGESFVEKHSNNIELNHAALWFRLLRQQGFRVSPADGFRMFKDDEGKFKESLVSDEQGLLSLYEAAHVAFHGEDILDDALGFTIKNLKSIILDHKPSSLFRKQAEFSLSLPIWKCIPRILARHSIEVYSEFHSHASHDRAVILKFAKLDFNVVQKCHQEELRELTMWWASLETKTRFPYAKDRLAECYFWINGAYFEPKYRVGRLILAKCGAVSTLADDVYDNFGKYQELQLLTDAIDRADISDVESLPDTMKDIFQAIIINLFKEMEQAVPETGPTYGVGYSIQEFKNMCRAFLAEARWRTESHTPTLEAYLIDANVSGGYPFHCTAALLGLPAEAAATKEAFDWVTHKANKMVLASSAICRLQNDIMSHHFERKRMHVASAVECFMVEHDVSDEVSANFLWGEISKAWKDIAEEYCQRPTPVPIDVMSPTLNLARVISVMYGKGDAYTHPHLLKEHIASLFAHPVPL</sequence>
<name>A0AAV0JEV2_9ROSI</name>
<dbReference type="GO" id="GO:0120251">
    <property type="term" value="P:hydrocarbon biosynthetic process"/>
    <property type="evidence" value="ECO:0007669"/>
    <property type="project" value="UniProtKB-ARBA"/>
</dbReference>
<evidence type="ECO:0000313" key="8">
    <source>
        <dbReference type="Proteomes" id="UP001154282"/>
    </source>
</evidence>
<dbReference type="InterPro" id="IPR050148">
    <property type="entry name" value="Terpene_synthase-like"/>
</dbReference>
<dbReference type="GO" id="GO:0000287">
    <property type="term" value="F:magnesium ion binding"/>
    <property type="evidence" value="ECO:0007669"/>
    <property type="project" value="InterPro"/>
</dbReference>
<dbReference type="EMBL" id="CAMGYJ010000005">
    <property type="protein sequence ID" value="CAI0408458.1"/>
    <property type="molecule type" value="Genomic_DNA"/>
</dbReference>
<dbReference type="InterPro" id="IPR036965">
    <property type="entry name" value="Terpene_synth_N_sf"/>
</dbReference>
<dbReference type="InterPro" id="IPR044814">
    <property type="entry name" value="Terpene_cyclase_plant_C1"/>
</dbReference>
<dbReference type="GO" id="GO:0010333">
    <property type="term" value="F:terpene synthase activity"/>
    <property type="evidence" value="ECO:0007669"/>
    <property type="project" value="InterPro"/>
</dbReference>
<evidence type="ECO:0000256" key="3">
    <source>
        <dbReference type="ARBA" id="ARBA00022842"/>
    </source>
</evidence>
<dbReference type="CDD" id="cd00684">
    <property type="entry name" value="Terpene_cyclase_plant_C1"/>
    <property type="match status" value="1"/>
</dbReference>
<protein>
    <submittedName>
        <fullName evidence="7">Uncharacterized protein</fullName>
    </submittedName>
</protein>
<dbReference type="PANTHER" id="PTHR31225">
    <property type="entry name" value="OS04G0344100 PROTEIN-RELATED"/>
    <property type="match status" value="1"/>
</dbReference>